<evidence type="ECO:0000256" key="1">
    <source>
        <dbReference type="ARBA" id="ARBA00022490"/>
    </source>
</evidence>
<dbReference type="GO" id="GO:0005737">
    <property type="term" value="C:cytoplasm"/>
    <property type="evidence" value="ECO:0007669"/>
    <property type="project" value="UniProtKB-SubCell"/>
</dbReference>
<evidence type="ECO:0000256" key="5">
    <source>
        <dbReference type="ARBA" id="ARBA00023125"/>
    </source>
</evidence>
<comment type="subcellular location">
    <subcellularLocation>
        <location evidence="6">Cytoplasm</location>
    </subcellularLocation>
</comment>
<dbReference type="NCBIfam" id="TIGR02169">
    <property type="entry name" value="SMC_prok_A"/>
    <property type="match status" value="1"/>
</dbReference>
<dbReference type="SUPFAM" id="SSF75553">
    <property type="entry name" value="Smc hinge domain"/>
    <property type="match status" value="1"/>
</dbReference>
<dbReference type="GO" id="GO:0003677">
    <property type="term" value="F:DNA binding"/>
    <property type="evidence" value="ECO:0007669"/>
    <property type="project" value="UniProtKB-UniRule"/>
</dbReference>
<evidence type="ECO:0000256" key="4">
    <source>
        <dbReference type="ARBA" id="ARBA00023054"/>
    </source>
</evidence>
<comment type="similarity">
    <text evidence="6">Belongs to the SMC family.</text>
</comment>
<keyword evidence="2 6" id="KW-0547">Nucleotide-binding</keyword>
<dbReference type="HAMAP" id="MF_01894">
    <property type="entry name" value="Smc_prok"/>
    <property type="match status" value="1"/>
</dbReference>
<dbReference type="InterPro" id="IPR003395">
    <property type="entry name" value="RecF/RecN/SMC_N"/>
</dbReference>
<gene>
    <name evidence="6 8" type="primary">smc</name>
    <name evidence="8" type="ORF">ENP88_02015</name>
</gene>
<dbReference type="Gene3D" id="1.20.1060.20">
    <property type="match status" value="1"/>
</dbReference>
<organism evidence="8">
    <name type="scientific">Archaeoglobus fulgidus</name>
    <dbReference type="NCBI Taxonomy" id="2234"/>
    <lineage>
        <taxon>Archaea</taxon>
        <taxon>Methanobacteriati</taxon>
        <taxon>Methanobacteriota</taxon>
        <taxon>Archaeoglobi</taxon>
        <taxon>Archaeoglobales</taxon>
        <taxon>Archaeoglobaceae</taxon>
        <taxon>Archaeoglobus</taxon>
    </lineage>
</organism>
<accession>A0A7J2TH68</accession>
<dbReference type="AlphaFoldDB" id="A0A7J2TH68"/>
<evidence type="ECO:0000259" key="7">
    <source>
        <dbReference type="SMART" id="SM00968"/>
    </source>
</evidence>
<keyword evidence="3 6" id="KW-0067">ATP-binding</keyword>
<dbReference type="EMBL" id="DSLA01000034">
    <property type="protein sequence ID" value="HEH34933.1"/>
    <property type="molecule type" value="Genomic_DNA"/>
</dbReference>
<dbReference type="Pfam" id="PF02463">
    <property type="entry name" value="SMC_N"/>
    <property type="match status" value="1"/>
</dbReference>
<keyword evidence="5 6" id="KW-0238">DNA-binding</keyword>
<dbReference type="Gene3D" id="3.30.70.1620">
    <property type="match status" value="1"/>
</dbReference>
<dbReference type="SMART" id="SM00968">
    <property type="entry name" value="SMC_hinge"/>
    <property type="match status" value="1"/>
</dbReference>
<keyword evidence="1 6" id="KW-0963">Cytoplasm</keyword>
<feature type="coiled-coil region" evidence="6">
    <location>
        <begin position="665"/>
        <end position="783"/>
    </location>
</feature>
<dbReference type="InterPro" id="IPR010935">
    <property type="entry name" value="SMC_hinge"/>
</dbReference>
<dbReference type="PIRSF" id="PIRSF005719">
    <property type="entry name" value="SMC"/>
    <property type="match status" value="1"/>
</dbReference>
<dbReference type="InterPro" id="IPR036277">
    <property type="entry name" value="SMC_hinge_sf"/>
</dbReference>
<dbReference type="InterPro" id="IPR041685">
    <property type="entry name" value="AAA_GajA/Old/RecF-like"/>
</dbReference>
<comment type="caution">
    <text evidence="8">The sequence shown here is derived from an EMBL/GenBank/DDBJ whole genome shotgun (WGS) entry which is preliminary data.</text>
</comment>
<evidence type="ECO:0000256" key="6">
    <source>
        <dbReference type="HAMAP-Rule" id="MF_01894"/>
    </source>
</evidence>
<evidence type="ECO:0000256" key="2">
    <source>
        <dbReference type="ARBA" id="ARBA00022741"/>
    </source>
</evidence>
<dbReference type="InterPro" id="IPR027417">
    <property type="entry name" value="P-loop_NTPase"/>
</dbReference>
<dbReference type="InterPro" id="IPR024704">
    <property type="entry name" value="SMC"/>
</dbReference>
<name>A0A7J2TH68_ARCFL</name>
<feature type="coiled-coil region" evidence="6">
    <location>
        <begin position="158"/>
        <end position="199"/>
    </location>
</feature>
<comment type="domain">
    <text evidence="6">Contains large globular domains required for ATP hydrolysis at each terminus and a third globular domain forming a flexible hinge near the middle of the molecule. These domains are separated by coiled-coil structures.</text>
</comment>
<dbReference type="NCBIfam" id="TIGR02168">
    <property type="entry name" value="SMC_prok_B"/>
    <property type="match status" value="1"/>
</dbReference>
<comment type="subunit">
    <text evidence="6">Homodimer.</text>
</comment>
<evidence type="ECO:0000256" key="3">
    <source>
        <dbReference type="ARBA" id="ARBA00022840"/>
    </source>
</evidence>
<dbReference type="PANTHER" id="PTHR43977">
    <property type="entry name" value="STRUCTURAL MAINTENANCE OF CHROMOSOMES PROTEIN 3"/>
    <property type="match status" value="1"/>
</dbReference>
<dbReference type="InterPro" id="IPR011890">
    <property type="entry name" value="SMC_prok"/>
</dbReference>
<comment type="function">
    <text evidence="6">Required for chromosome condensation and partitioning.</text>
</comment>
<dbReference type="SUPFAM" id="SSF52540">
    <property type="entry name" value="P-loop containing nucleoside triphosphate hydrolases"/>
    <property type="match status" value="2"/>
</dbReference>
<dbReference type="GO" id="GO:0016887">
    <property type="term" value="F:ATP hydrolysis activity"/>
    <property type="evidence" value="ECO:0007669"/>
    <property type="project" value="InterPro"/>
</dbReference>
<feature type="coiled-coil region" evidence="6">
    <location>
        <begin position="464"/>
        <end position="491"/>
    </location>
</feature>
<reference evidence="8" key="1">
    <citation type="journal article" date="2020" name="mSystems">
        <title>Genome- and Community-Level Interaction Insights into Carbon Utilization and Element Cycling Functions of Hydrothermarchaeota in Hydrothermal Sediment.</title>
        <authorList>
            <person name="Zhou Z."/>
            <person name="Liu Y."/>
            <person name="Xu W."/>
            <person name="Pan J."/>
            <person name="Luo Z.H."/>
            <person name="Li M."/>
        </authorList>
    </citation>
    <scope>NUCLEOTIDE SEQUENCE [LARGE SCALE GENOMIC DNA]</scope>
    <source>
        <strain evidence="8">SpSt-26</strain>
    </source>
</reference>
<dbReference type="GO" id="GO:0005694">
    <property type="term" value="C:chromosome"/>
    <property type="evidence" value="ECO:0007669"/>
    <property type="project" value="InterPro"/>
</dbReference>
<feature type="binding site" evidence="6">
    <location>
        <begin position="32"/>
        <end position="39"/>
    </location>
    <ligand>
        <name>ATP</name>
        <dbReference type="ChEBI" id="CHEBI:30616"/>
    </ligand>
</feature>
<dbReference type="Pfam" id="PF13175">
    <property type="entry name" value="AAA_15"/>
    <property type="match status" value="1"/>
</dbReference>
<dbReference type="GO" id="GO:0007062">
    <property type="term" value="P:sister chromatid cohesion"/>
    <property type="evidence" value="ECO:0007669"/>
    <property type="project" value="InterPro"/>
</dbReference>
<proteinExistence type="inferred from homology"/>
<keyword evidence="4 6" id="KW-0175">Coiled coil</keyword>
<dbReference type="GO" id="GO:0006260">
    <property type="term" value="P:DNA replication"/>
    <property type="evidence" value="ECO:0007669"/>
    <property type="project" value="UniProtKB-UniRule"/>
</dbReference>
<dbReference type="GO" id="GO:0030261">
    <property type="term" value="P:chromosome condensation"/>
    <property type="evidence" value="ECO:0007669"/>
    <property type="project" value="InterPro"/>
</dbReference>
<dbReference type="Gene3D" id="3.40.50.300">
    <property type="entry name" value="P-loop containing nucleotide triphosphate hydrolases"/>
    <property type="match status" value="2"/>
</dbReference>
<dbReference type="Pfam" id="PF06470">
    <property type="entry name" value="SMC_hinge"/>
    <property type="match status" value="1"/>
</dbReference>
<evidence type="ECO:0000313" key="8">
    <source>
        <dbReference type="EMBL" id="HEH34933.1"/>
    </source>
</evidence>
<sequence>MQIRKITLRNFKSFSKKVEIPFVPGFTVITGPNGSGKSNIIDSILFCLGLSTSTKQLRAERLSDLISEGKKDAEVSITLGDGEKSYEITRRIKVTDRGYYSYYYLNDRPVSFQEIQNLLFQFGIHNEAYNIVMQGDVTRIVEMSPIQRRRILEDVAGISEFDEKKEKALEELDRVRENIEKIDAVISEVEAMLRSLEKDRNDALRYKELMAKKAECEMQIRIHEMISLKSNKERIEREIERIEKERDKLLSLLPEVSGKIIEMNDELKKMAEMISELGDEKLSEVQTELLKITSDLEVLKKSETIYIEEFRRADEEILAKKGELIRLRDEMEKIESSLEEELTRKVSLDEVVDELSAKIESLRRELEKADRRDQEVKNRLLSRKELLEKLKEEKSKLLSERDKIIELLRRIETEIEDLGNEKVKISLKVEEDRKIIEKLQKEVLETEKWQKEVNSEFINTDKTLFSLRSRLSDVEEELKSLEVELAKIRAKVSALHSYSKPVEAILDAKNRGELSGIFGTVAQLGEVDEKYANALESAIGGALQYIVVENEDDAVRAIKYLKMIQAGRASFIPLSRIRNFKLELDRSILNEKGVVDFAVNLLRCEERFLPVFRFLLRDTVVVDTIETGRRLMDRNIRIVTLDGDLIEKSGLMVGGSREKRSFLLSKELMDRERELNAKIKELESEREELISKLNKVSERRKLLKERLEGLNLRINEIRNEMRILEDRISYFTNQIREISEKIENRISEKAKNAEKLKEINSNLKRVEEEIGEVERELRDLEALLGDSKIPQMISELESLREKYSRNREIQIAVEKRIENLNFQKEKLENSIKSIENEISRLLARKDEMNREIENGRKKVKELLEKLEKLKNEERALGGKLRELRERRDEILSKLRALEDERSRIEFELKRCEDRISSLKEKLFAVVENLRKYEDLEIREDLRDLETLKEELKSLLNEISKFGDVNLKAIQDYENVRARRDELIKKREILERERREIIERIERYEKRKKEVFMEVFNAVNDNFRRILEELDIGEGEIFLDSEDVFNSGLHLRIKLKNKPMQRIEALSGGEKSLVALSFILAIQMFKPAPFYAFDEIDMFLDGINVERVAKMIKKRSKDAQFIVVSLRKPMIENADAVIGVSMGGDNSSMVTGIRMSSQIQSRS</sequence>
<dbReference type="Gene3D" id="1.10.287.1490">
    <property type="match status" value="1"/>
</dbReference>
<dbReference type="GO" id="GO:0005524">
    <property type="term" value="F:ATP binding"/>
    <property type="evidence" value="ECO:0007669"/>
    <property type="project" value="UniProtKB-UniRule"/>
</dbReference>
<protein>
    <recommendedName>
        <fullName evidence="6">Chromosome partition protein Smc</fullName>
    </recommendedName>
</protein>
<feature type="domain" description="SMC hinge" evidence="7">
    <location>
        <begin position="515"/>
        <end position="632"/>
    </location>
</feature>
<feature type="coiled-coil region" evidence="6">
    <location>
        <begin position="324"/>
        <end position="428"/>
    </location>
</feature>
<dbReference type="GO" id="GO:0007059">
    <property type="term" value="P:chromosome segregation"/>
    <property type="evidence" value="ECO:0007669"/>
    <property type="project" value="UniProtKB-UniRule"/>
</dbReference>
<feature type="coiled-coil region" evidence="6">
    <location>
        <begin position="810"/>
        <end position="1013"/>
    </location>
</feature>
<feature type="coiled-coil region" evidence="6">
    <location>
        <begin position="225"/>
        <end position="280"/>
    </location>
</feature>